<evidence type="ECO:0000256" key="1">
    <source>
        <dbReference type="ARBA" id="ARBA00004651"/>
    </source>
</evidence>
<dbReference type="STRING" id="94869.SAMN04488529_102220"/>
<feature type="transmembrane region" description="Helical" evidence="6">
    <location>
        <begin position="281"/>
        <end position="303"/>
    </location>
</feature>
<keyword evidence="3 6" id="KW-0812">Transmembrane</keyword>
<dbReference type="GO" id="GO:0055085">
    <property type="term" value="P:transmembrane transport"/>
    <property type="evidence" value="ECO:0007669"/>
    <property type="project" value="UniProtKB-UniRule"/>
</dbReference>
<dbReference type="GO" id="GO:0005886">
    <property type="term" value="C:plasma membrane"/>
    <property type="evidence" value="ECO:0007669"/>
    <property type="project" value="UniProtKB-SubCell"/>
</dbReference>
<accession>A0A1H0Q7L6</accession>
<gene>
    <name evidence="8" type="ORF">SAMN04488529_102220</name>
</gene>
<keyword evidence="9" id="KW-1185">Reference proteome</keyword>
<feature type="transmembrane region" description="Helical" evidence="6">
    <location>
        <begin position="103"/>
        <end position="126"/>
    </location>
</feature>
<keyword evidence="6" id="KW-0813">Transport</keyword>
<keyword evidence="2 6" id="KW-1003">Cell membrane</keyword>
<feature type="transmembrane region" description="Helical" evidence="6">
    <location>
        <begin position="195"/>
        <end position="216"/>
    </location>
</feature>
<evidence type="ECO:0000313" key="8">
    <source>
        <dbReference type="EMBL" id="SDP12619.1"/>
    </source>
</evidence>
<evidence type="ECO:0000256" key="5">
    <source>
        <dbReference type="ARBA" id="ARBA00023136"/>
    </source>
</evidence>
<comment type="similarity">
    <text evidence="6">Belongs to the ABC-4 integral membrane protein family.</text>
</comment>
<dbReference type="PIRSF" id="PIRSF018968">
    <property type="entry name" value="ABC_permease_BceB"/>
    <property type="match status" value="1"/>
</dbReference>
<dbReference type="Pfam" id="PF02687">
    <property type="entry name" value="FtsX"/>
    <property type="match status" value="1"/>
</dbReference>
<protein>
    <submittedName>
        <fullName evidence="8">FtsX-like permease family protein</fullName>
    </submittedName>
</protein>
<dbReference type="EMBL" id="FNJM01000002">
    <property type="protein sequence ID" value="SDP12619.1"/>
    <property type="molecule type" value="Genomic_DNA"/>
</dbReference>
<dbReference type="OrthoDB" id="9781780at2"/>
<reference evidence="8 9" key="1">
    <citation type="submission" date="2016-10" db="EMBL/GenBank/DDBJ databases">
        <authorList>
            <person name="de Groot N.N."/>
        </authorList>
    </citation>
    <scope>NUCLEOTIDE SEQUENCE [LARGE SCALE GENOMIC DNA]</scope>
    <source>
        <strain evidence="8 9">DSM 12272</strain>
    </source>
</reference>
<feature type="transmembrane region" description="Helical" evidence="6">
    <location>
        <begin position="151"/>
        <end position="174"/>
    </location>
</feature>
<feature type="transmembrane region" description="Helical" evidence="6">
    <location>
        <begin position="20"/>
        <end position="40"/>
    </location>
</feature>
<dbReference type="PANTHER" id="PTHR46795:SF3">
    <property type="entry name" value="ABC TRANSPORTER PERMEASE"/>
    <property type="match status" value="1"/>
</dbReference>
<feature type="domain" description="ABC3 transporter permease C-terminal" evidence="7">
    <location>
        <begin position="59"/>
        <end position="176"/>
    </location>
</feature>
<evidence type="ECO:0000259" key="7">
    <source>
        <dbReference type="Pfam" id="PF02687"/>
    </source>
</evidence>
<dbReference type="InterPro" id="IPR052536">
    <property type="entry name" value="ABC-4_Integral_Memb_Prot"/>
</dbReference>
<dbReference type="InterPro" id="IPR003838">
    <property type="entry name" value="ABC3_permease_C"/>
</dbReference>
<keyword evidence="4 6" id="KW-1133">Transmembrane helix</keyword>
<keyword evidence="5 6" id="KW-0472">Membrane</keyword>
<sequence length="658" mass="75831">MEFSSIIIKNIKYNIKNYTAYLLGNSLIQCILFMFFTLVFSPEFMKVDETMFVKENFMSVVILMVAFSLMFIIFTTVSFTKYRGREFGVYFTIGLTSKEITKILCYENIIIALISFLVASLGGSVFSKLFHMSIGKILKIDNIIIPLSFKAYGTIFLISTIIFLFTTIYQMFFLKRYSIVNILKSKSKKDLGSTSNILGIIGIIIFIISIIAFKIAVNEQIADTKNLFAASILGIMVSVYLLIGFSMTVVVKVLRRFKRIYNNNILFMNSLSHRFMSYRTVLYVVTLMVSGAMVFISIAYGMYKGTERQMDIKYPYDMSFIVDKSDVENKDIKEIATKNLGGVESYNELEGLNIPDIRVYEGECLWRNFQMLVINEDSYRSLGNNDLNLKKGEVLYSTVEKSGSFSDSGFMLDLSKKSMQNNKLSLDEYKENRMIDEYVYIRKENKRNEIFTLPVNYFFNNNYIRNAALVVNNEDYKMMKEKLGDEAVTYDVMINIKNSEGYKGLENRLETNLGKKVSDTLIIKENMFDSAIKENSFMLFISSFMGMMFLIGSAAVLYFKTISSIEEDRERSKQLIKIGLSKNEINKLSMQELGAVFLVPPVIALTCTGYYLYNILNLINDGEYMWKNSLFVFGVYSVIQIIFYFLTSNKYKKQINRI</sequence>
<name>A0A1H0Q7L6_9CLOT</name>
<evidence type="ECO:0000313" key="9">
    <source>
        <dbReference type="Proteomes" id="UP000198597"/>
    </source>
</evidence>
<organism evidence="8 9">
    <name type="scientific">Clostridium gasigenes</name>
    <dbReference type="NCBI Taxonomy" id="94869"/>
    <lineage>
        <taxon>Bacteria</taxon>
        <taxon>Bacillati</taxon>
        <taxon>Bacillota</taxon>
        <taxon>Clostridia</taxon>
        <taxon>Eubacteriales</taxon>
        <taxon>Clostridiaceae</taxon>
        <taxon>Clostridium</taxon>
    </lineage>
</organism>
<evidence type="ECO:0000256" key="3">
    <source>
        <dbReference type="ARBA" id="ARBA00022692"/>
    </source>
</evidence>
<proteinExistence type="inferred from homology"/>
<evidence type="ECO:0000256" key="6">
    <source>
        <dbReference type="PIRNR" id="PIRNR018968"/>
    </source>
</evidence>
<feature type="transmembrane region" description="Helical" evidence="6">
    <location>
        <begin position="625"/>
        <end position="647"/>
    </location>
</feature>
<dbReference type="InterPro" id="IPR027022">
    <property type="entry name" value="ABC_permease_BceB-typ"/>
</dbReference>
<feature type="transmembrane region" description="Helical" evidence="6">
    <location>
        <begin position="228"/>
        <end position="251"/>
    </location>
</feature>
<dbReference type="Proteomes" id="UP000198597">
    <property type="component" value="Unassembled WGS sequence"/>
</dbReference>
<evidence type="ECO:0000256" key="4">
    <source>
        <dbReference type="ARBA" id="ARBA00022989"/>
    </source>
</evidence>
<dbReference type="PANTHER" id="PTHR46795">
    <property type="entry name" value="ABC TRANSPORTER PERMEASE-RELATED-RELATED"/>
    <property type="match status" value="1"/>
</dbReference>
<feature type="transmembrane region" description="Helical" evidence="6">
    <location>
        <begin position="593"/>
        <end position="613"/>
    </location>
</feature>
<evidence type="ECO:0000256" key="2">
    <source>
        <dbReference type="ARBA" id="ARBA00022475"/>
    </source>
</evidence>
<feature type="transmembrane region" description="Helical" evidence="6">
    <location>
        <begin position="60"/>
        <end position="82"/>
    </location>
</feature>
<dbReference type="RefSeq" id="WP_089966975.1">
    <property type="nucleotide sequence ID" value="NZ_FNJM01000002.1"/>
</dbReference>
<dbReference type="AlphaFoldDB" id="A0A1H0Q7L6"/>
<comment type="subcellular location">
    <subcellularLocation>
        <location evidence="1 6">Cell membrane</location>
        <topology evidence="1 6">Multi-pass membrane protein</topology>
    </subcellularLocation>
</comment>
<feature type="transmembrane region" description="Helical" evidence="6">
    <location>
        <begin position="537"/>
        <end position="559"/>
    </location>
</feature>